<dbReference type="EMBL" id="LT985188">
    <property type="protein sequence ID" value="SPD87957.1"/>
    <property type="molecule type" value="Genomic_DNA"/>
</dbReference>
<keyword evidence="2" id="KW-1185">Reference proteome</keyword>
<dbReference type="Proteomes" id="UP000238164">
    <property type="component" value="Chromosome 1"/>
</dbReference>
<sequence>MRLKRPACHLTMGREGKGFIVLPRRRIVAATVAALTVLASSFSLTPAVAAPRPMADGITYVALGDSVAAGRGPAR</sequence>
<dbReference type="KEGG" id="mgg:MPLG2_2927"/>
<dbReference type="AlphaFoldDB" id="A0A2N9JKG8"/>
<evidence type="ECO:0000313" key="2">
    <source>
        <dbReference type="Proteomes" id="UP000238164"/>
    </source>
</evidence>
<organism evidence="1 2">
    <name type="scientific">Micropruina glycogenica</name>
    <dbReference type="NCBI Taxonomy" id="75385"/>
    <lineage>
        <taxon>Bacteria</taxon>
        <taxon>Bacillati</taxon>
        <taxon>Actinomycetota</taxon>
        <taxon>Actinomycetes</taxon>
        <taxon>Propionibacteriales</taxon>
        <taxon>Nocardioidaceae</taxon>
        <taxon>Micropruina</taxon>
    </lineage>
</organism>
<proteinExistence type="predicted"/>
<reference evidence="1 2" key="1">
    <citation type="submission" date="2018-02" db="EMBL/GenBank/DDBJ databases">
        <authorList>
            <person name="Cohen D.B."/>
            <person name="Kent A.D."/>
        </authorList>
    </citation>
    <scope>NUCLEOTIDE SEQUENCE [LARGE SCALE GENOMIC DNA]</scope>
    <source>
        <strain evidence="1">1</strain>
    </source>
</reference>
<accession>A0A2N9JKG8</accession>
<protein>
    <submittedName>
        <fullName evidence="1">Uncharacterized protein</fullName>
    </submittedName>
</protein>
<gene>
    <name evidence="1" type="ORF">MPLG2_2927</name>
</gene>
<evidence type="ECO:0000313" key="1">
    <source>
        <dbReference type="EMBL" id="SPD87957.1"/>
    </source>
</evidence>
<name>A0A2N9JKG8_9ACTN</name>